<keyword evidence="8" id="KW-1185">Reference proteome</keyword>
<feature type="transmembrane region" description="Helical" evidence="5">
    <location>
        <begin position="81"/>
        <end position="98"/>
    </location>
</feature>
<feature type="domain" description="Sodium/calcium exchanger membrane region" evidence="6">
    <location>
        <begin position="173"/>
        <end position="317"/>
    </location>
</feature>
<dbReference type="InterPro" id="IPR004837">
    <property type="entry name" value="NaCa_Exmemb"/>
</dbReference>
<evidence type="ECO:0000313" key="8">
    <source>
        <dbReference type="Proteomes" id="UP000740754"/>
    </source>
</evidence>
<dbReference type="EMBL" id="JAAXKX010000002">
    <property type="protein sequence ID" value="NKN31941.1"/>
    <property type="molecule type" value="Genomic_DNA"/>
</dbReference>
<protein>
    <submittedName>
        <fullName evidence="7">Calcium/sodium antiporter</fullName>
    </submittedName>
</protein>
<dbReference type="PANTHER" id="PTHR10846">
    <property type="entry name" value="SODIUM/POTASSIUM/CALCIUM EXCHANGER"/>
    <property type="match status" value="1"/>
</dbReference>
<keyword evidence="3 5" id="KW-1133">Transmembrane helix</keyword>
<organism evidence="7 8">
    <name type="scientific">Marichromatium bheemlicum</name>
    <dbReference type="NCBI Taxonomy" id="365339"/>
    <lineage>
        <taxon>Bacteria</taxon>
        <taxon>Pseudomonadati</taxon>
        <taxon>Pseudomonadota</taxon>
        <taxon>Gammaproteobacteria</taxon>
        <taxon>Chromatiales</taxon>
        <taxon>Chromatiaceae</taxon>
        <taxon>Marichromatium</taxon>
    </lineage>
</organism>
<dbReference type="InterPro" id="IPR044880">
    <property type="entry name" value="NCX_ion-bd_dom_sf"/>
</dbReference>
<keyword evidence="2 5" id="KW-0812">Transmembrane</keyword>
<sequence length="327" mass="33808">MSLAFVAVIVGLVLLVWSADRFVEGAAATAGHLGVPVLLIGMVVVGFGTSAPEMVVSAFASAQGNPGLALGNAYGSNITNIALILGLTALLSPIAVHSRLLRRELPLLALVTALAVYQLWDGELSRFDAWVLLAVFALVMGWTIVQGMRGRGDALGGEMAQELDTHPLPLGRALGLLALGLVVLLGSSRLLVWGAVEIAHGFGVSDLVIGLTIVAIGTSLPELASSVAAVRKGEHDLALGNVIGSNLFNTLAVVGIAGAIHPAAIAPEVLSRDMVVMVVLTLSLFVFGYGWRRQGRINRIEGAVLIACYLAYMGYLFASVSAAAGVA</sequence>
<feature type="transmembrane region" description="Helical" evidence="5">
    <location>
        <begin position="208"/>
        <end position="230"/>
    </location>
</feature>
<dbReference type="RefSeq" id="WP_168665984.1">
    <property type="nucleotide sequence ID" value="NZ_JAAXKX010000002.1"/>
</dbReference>
<feature type="transmembrane region" description="Helical" evidence="5">
    <location>
        <begin position="303"/>
        <end position="326"/>
    </location>
</feature>
<accession>A0ABX1I6Z8</accession>
<dbReference type="NCBIfam" id="TIGR00367">
    <property type="entry name" value="calcium/sodium antiporter"/>
    <property type="match status" value="1"/>
</dbReference>
<keyword evidence="4 5" id="KW-0472">Membrane</keyword>
<feature type="transmembrane region" description="Helical" evidence="5">
    <location>
        <begin position="127"/>
        <end position="145"/>
    </location>
</feature>
<feature type="transmembrane region" description="Helical" evidence="5">
    <location>
        <begin position="242"/>
        <end position="262"/>
    </location>
</feature>
<dbReference type="Pfam" id="PF01699">
    <property type="entry name" value="Na_Ca_ex"/>
    <property type="match status" value="2"/>
</dbReference>
<evidence type="ECO:0000256" key="2">
    <source>
        <dbReference type="ARBA" id="ARBA00022692"/>
    </source>
</evidence>
<evidence type="ECO:0000259" key="6">
    <source>
        <dbReference type="Pfam" id="PF01699"/>
    </source>
</evidence>
<dbReference type="Gene3D" id="1.20.1420.30">
    <property type="entry name" value="NCX, central ion-binding region"/>
    <property type="match status" value="1"/>
</dbReference>
<dbReference type="PANTHER" id="PTHR10846:SF8">
    <property type="entry name" value="INNER MEMBRANE PROTEIN YRBG"/>
    <property type="match status" value="1"/>
</dbReference>
<proteinExistence type="predicted"/>
<reference evidence="7 8" key="1">
    <citation type="submission" date="2020-04" db="EMBL/GenBank/DDBJ databases">
        <title>Draft Whole-Genome sequence of Marichromatium bheemlicum DSM 18632, type strain.</title>
        <authorList>
            <person name="Kyndt J.A."/>
            <person name="Meyer T.E."/>
        </authorList>
    </citation>
    <scope>NUCLEOTIDE SEQUENCE [LARGE SCALE GENOMIC DNA]</scope>
    <source>
        <strain evidence="7 8">DSM 18632</strain>
    </source>
</reference>
<name>A0ABX1I6Z8_9GAMM</name>
<feature type="transmembrane region" description="Helical" evidence="5">
    <location>
        <begin position="274"/>
        <end position="291"/>
    </location>
</feature>
<evidence type="ECO:0000313" key="7">
    <source>
        <dbReference type="EMBL" id="NKN31941.1"/>
    </source>
</evidence>
<dbReference type="InterPro" id="IPR004481">
    <property type="entry name" value="K/Na/Ca-exchanger"/>
</dbReference>
<evidence type="ECO:0000256" key="4">
    <source>
        <dbReference type="ARBA" id="ARBA00023136"/>
    </source>
</evidence>
<comment type="subcellular location">
    <subcellularLocation>
        <location evidence="1">Membrane</location>
        <topology evidence="1">Multi-pass membrane protein</topology>
    </subcellularLocation>
</comment>
<feature type="transmembrane region" description="Helical" evidence="5">
    <location>
        <begin position="173"/>
        <end position="196"/>
    </location>
</feature>
<evidence type="ECO:0000256" key="5">
    <source>
        <dbReference type="SAM" id="Phobius"/>
    </source>
</evidence>
<gene>
    <name evidence="7" type="ORF">HF203_01700</name>
</gene>
<feature type="domain" description="Sodium/calcium exchanger membrane region" evidence="6">
    <location>
        <begin position="4"/>
        <end position="144"/>
    </location>
</feature>
<evidence type="ECO:0000256" key="1">
    <source>
        <dbReference type="ARBA" id="ARBA00004141"/>
    </source>
</evidence>
<comment type="caution">
    <text evidence="7">The sequence shown here is derived from an EMBL/GenBank/DDBJ whole genome shotgun (WGS) entry which is preliminary data.</text>
</comment>
<dbReference type="Proteomes" id="UP000740754">
    <property type="component" value="Unassembled WGS sequence"/>
</dbReference>
<evidence type="ECO:0000256" key="3">
    <source>
        <dbReference type="ARBA" id="ARBA00022989"/>
    </source>
</evidence>